<reference evidence="1" key="1">
    <citation type="submission" date="2021-01" db="EMBL/GenBank/DDBJ databases">
        <authorList>
            <consortium name="Genoscope - CEA"/>
            <person name="William W."/>
        </authorList>
    </citation>
    <scope>NUCLEOTIDE SEQUENCE</scope>
</reference>
<accession>A0A816LP71</accession>
<evidence type="ECO:0000313" key="1">
    <source>
        <dbReference type="EMBL" id="CAF1952541.1"/>
    </source>
</evidence>
<protein>
    <submittedName>
        <fullName evidence="1">(rape) hypothetical protein</fullName>
    </submittedName>
</protein>
<sequence>MYFVVPQICDPPTFKSKFYDLRQKNGRGMREAILLSKRTSSLPQGNHFCQP</sequence>
<organism evidence="1">
    <name type="scientific">Brassica napus</name>
    <name type="common">Rape</name>
    <dbReference type="NCBI Taxonomy" id="3708"/>
    <lineage>
        <taxon>Eukaryota</taxon>
        <taxon>Viridiplantae</taxon>
        <taxon>Streptophyta</taxon>
        <taxon>Embryophyta</taxon>
        <taxon>Tracheophyta</taxon>
        <taxon>Spermatophyta</taxon>
        <taxon>Magnoliopsida</taxon>
        <taxon>eudicotyledons</taxon>
        <taxon>Gunneridae</taxon>
        <taxon>Pentapetalae</taxon>
        <taxon>rosids</taxon>
        <taxon>malvids</taxon>
        <taxon>Brassicales</taxon>
        <taxon>Brassicaceae</taxon>
        <taxon>Brassiceae</taxon>
        <taxon>Brassica</taxon>
    </lineage>
</organism>
<gene>
    <name evidence="1" type="ORF">DARMORV10_C07P05890.1</name>
</gene>
<dbReference type="Proteomes" id="UP001295469">
    <property type="component" value="Chromosome C07"/>
</dbReference>
<proteinExistence type="predicted"/>
<name>A0A816LP71_BRANA</name>
<dbReference type="AlphaFoldDB" id="A0A816LP71"/>
<dbReference type="EMBL" id="HG994371">
    <property type="protein sequence ID" value="CAF1952541.1"/>
    <property type="molecule type" value="Genomic_DNA"/>
</dbReference>